<dbReference type="OMA" id="RIIRICY"/>
<accession>E3NP29</accession>
<sequence>MDFSYNVLMSYENRTEYDFFTVEPILNNYILVSYTLLAFTSFPCYINVYQKNKEQDKRTVVFPVIDHLFKTVIASYFFVVVGLCCYKIYAKLIDDRSSVIDTIIFFSIFVALAIIAILCEVNQILLSFLFIQRFILYFLPGSEKFIDFSEITMKKLIWSLYILLNIEGIIMLYDTYFDQIQTALKIYLNFYIALNVLVLASATLYIPIMFSIQKFSHLASAQLNKPQKYILWQLIAIVTQKIILIPIIYFLVDAPFHEIVCYCKLTDAAMIPTLIQVSYLGCNRRNLQTMFVSLKPKNILKTLFCACFPSSRVTSNELYQLEPTGSSS</sequence>
<keyword evidence="1" id="KW-0472">Membrane</keyword>
<dbReference type="InParanoid" id="E3NP29"/>
<dbReference type="HOGENOM" id="CLU_056063_2_1_1"/>
<evidence type="ECO:0008006" key="4">
    <source>
        <dbReference type="Google" id="ProtNLM"/>
    </source>
</evidence>
<dbReference type="PANTHER" id="PTHR31720:SF3">
    <property type="entry name" value="SERPENTINE RECEPTOR, CLASS Z-RELATED"/>
    <property type="match status" value="1"/>
</dbReference>
<feature type="transmembrane region" description="Helical" evidence="1">
    <location>
        <begin position="102"/>
        <end position="135"/>
    </location>
</feature>
<feature type="transmembrane region" description="Helical" evidence="1">
    <location>
        <begin position="29"/>
        <end position="48"/>
    </location>
</feature>
<evidence type="ECO:0000313" key="3">
    <source>
        <dbReference type="Proteomes" id="UP000008281"/>
    </source>
</evidence>
<proteinExistence type="predicted"/>
<gene>
    <name evidence="2" type="ORF">CRE_12404</name>
</gene>
<evidence type="ECO:0000256" key="1">
    <source>
        <dbReference type="SAM" id="Phobius"/>
    </source>
</evidence>
<dbReference type="PANTHER" id="PTHR31720">
    <property type="entry name" value="SERPENTINE RECEPTOR, CLASS Z-RELATED"/>
    <property type="match status" value="1"/>
</dbReference>
<dbReference type="Proteomes" id="UP000008281">
    <property type="component" value="Unassembled WGS sequence"/>
</dbReference>
<keyword evidence="1" id="KW-1133">Transmembrane helix</keyword>
<reference evidence="2" key="1">
    <citation type="submission" date="2007-07" db="EMBL/GenBank/DDBJ databases">
        <title>PCAP assembly of the Caenorhabditis remanei genome.</title>
        <authorList>
            <consortium name="The Caenorhabditis remanei Sequencing Consortium"/>
            <person name="Wilson R.K."/>
        </authorList>
    </citation>
    <scope>NUCLEOTIDE SEQUENCE [LARGE SCALE GENOMIC DNA]</scope>
    <source>
        <strain evidence="2">PB4641</strain>
    </source>
</reference>
<protein>
    <recommendedName>
        <fullName evidence="4">Serpentine Receptor, class Z</fullName>
    </recommendedName>
</protein>
<dbReference type="eggNOG" id="ENOG502TIPJ">
    <property type="taxonomic scope" value="Eukaryota"/>
</dbReference>
<organism evidence="3">
    <name type="scientific">Caenorhabditis remanei</name>
    <name type="common">Caenorhabditis vulgaris</name>
    <dbReference type="NCBI Taxonomy" id="31234"/>
    <lineage>
        <taxon>Eukaryota</taxon>
        <taxon>Metazoa</taxon>
        <taxon>Ecdysozoa</taxon>
        <taxon>Nematoda</taxon>
        <taxon>Chromadorea</taxon>
        <taxon>Rhabditida</taxon>
        <taxon>Rhabditina</taxon>
        <taxon>Rhabditomorpha</taxon>
        <taxon>Rhabditoidea</taxon>
        <taxon>Rhabditidae</taxon>
        <taxon>Peloderinae</taxon>
        <taxon>Caenorhabditis</taxon>
    </lineage>
</organism>
<dbReference type="OrthoDB" id="5875403at2759"/>
<feature type="transmembrane region" description="Helical" evidence="1">
    <location>
        <begin position="156"/>
        <end position="176"/>
    </location>
</feature>
<feature type="transmembrane region" description="Helical" evidence="1">
    <location>
        <begin position="68"/>
        <end position="90"/>
    </location>
</feature>
<keyword evidence="3" id="KW-1185">Reference proteome</keyword>
<dbReference type="AlphaFoldDB" id="E3NP29"/>
<feature type="transmembrane region" description="Helical" evidence="1">
    <location>
        <begin position="229"/>
        <end position="252"/>
    </location>
</feature>
<dbReference type="EMBL" id="DS269303">
    <property type="protein sequence ID" value="EFP12107.1"/>
    <property type="molecule type" value="Genomic_DNA"/>
</dbReference>
<evidence type="ECO:0000313" key="2">
    <source>
        <dbReference type="EMBL" id="EFP12107.1"/>
    </source>
</evidence>
<name>E3NP29_CAERE</name>
<dbReference type="Pfam" id="PF10325">
    <property type="entry name" value="7TM_GPCR_Srz"/>
    <property type="match status" value="1"/>
</dbReference>
<feature type="transmembrane region" description="Helical" evidence="1">
    <location>
        <begin position="188"/>
        <end position="208"/>
    </location>
</feature>
<keyword evidence="1" id="KW-0812">Transmembrane</keyword>
<dbReference type="InterPro" id="IPR018817">
    <property type="entry name" value="7TM_GPCR_serpentine_rcpt_Srz"/>
</dbReference>